<gene>
    <name evidence="5" type="ORF">CMQ_3910</name>
</gene>
<evidence type="ECO:0000256" key="1">
    <source>
        <dbReference type="ARBA" id="ARBA00022737"/>
    </source>
</evidence>
<dbReference type="SUPFAM" id="SSF52540">
    <property type="entry name" value="P-loop containing nucleoside triphosphate hydrolases"/>
    <property type="match status" value="1"/>
</dbReference>
<feature type="region of interest" description="Disordered" evidence="2">
    <location>
        <begin position="1420"/>
        <end position="1449"/>
    </location>
</feature>
<sequence length="1449" mass="162087">MIVDKENAVMNLQNERITLLPANHRNVAMFSSQNDPSYIAIRNALATIITEQRNRSQAYGHAVAQEDRLALNRFLNVSGPPEDDFETNNSRRVPGSCQWISRARSYSSWRNVQHPRLLWLHGRPGTGKSVLSSYIIEDLQLEGNVDCCYFFFQSTDSSKATTNACLRSMAWQMAMLHRNIMIRLKQIMMDLDYDPVDRVDHGPVWRNIYSSGILKERPNRPQFWVIDAVDECKNSTELINFIARIQEQWNVSVMITCRNPFERYPINVNTRLDVESYTISEEDSKQDIGLFLKHDSEKLRRLPLMQGEEPEDIALEIVNRSDGSFLWASIVFTKIQQVTSRGEIELVLKSIPPDMDALYSQILRDINNAQYGKGLAKDLLTWATYAFRPLKTAELQEPIEIGINDTIGDIDSAIKRCCGNMLHVNAQREIRFVHSTAREFLQQSELVEPDFYVHKANGHQKLALTCLRYLMDRGRVQHNMKSSRDSRTASMQAWGTTVPLARRRRTRNSIVTAGSEGSGSSASSPIFVAQYRTSPTTDVAGAFTDYASTFVFKHLELVHTNDDSIFTVLSTFLGQQSCLRWIEYVATTRNLHIIYEAGHIINSLLRRRGKHSPPLGLARGKSQEQVVMLEKWGDDLIHLVTKFSHWMETLPVSIHSLIPPFCPAKSAIRQQFTHPLRGMSVQGLSNEGWDDCLTTITYAADVKPSAVAAGQGFIAVGTTEVKVGRVVVYDDSIFQQVHTLQHGEPVLHVAFLETGQLLASAGATTVRIWSTADGEEKASFGIRSVCIALDFSEFEDEGCILRVATRRNELYEYFVGSCELNQQTWTSRPEAVQSLAPYIATFLPSESQLCMVYRGKNARIWNFEEDTIATYEKSRGCVELFGQSGIPEGSESIRAMCVGKDVNTNRLAIVYNDGDLVVFNLDDGRPANIIKGVNTMLVAASFDGRTLAAVDSSGNLSLFEFNTLRLLYRVQFDTRILPKGLTFTTDDRHFVEIRGNQCRVWGPTVLLRTDMPGEENSDTVSVSSGPQEYDYSPAAGENITALAVSRLFRTAFTATAGGSVYAYDTTDSSRTPVHLFTQAIGLAIDLLYVDEMPSVLSRATSLSLLIATGDLSGCVTVRHITRNNVARQRVWDVQEPIVVTRSPALGIVRQIVASANQQRLLVSTDQYDVLWPTPKQGEASWKAKIDGWARPHWVPHPQDPALLIRVPEVVASSIVLDSSFDLVRWDDLSTVRSVPVPVLTGFDRILSLQHSRFFVTVQKNSSPQHGKTPDASKNSTCIQIWDADMFSDETSSSVRQSVRKLQRGVKDGNSQERQSTSAEAIVGCVTDNRLIVSTSDHWIASIDLSQPDRIAHLASEIDELSVSSQPASISLQRHFFLPSDWVSVGPAFLMCVGPEDEFLFVKHTELAVVKRGLSHRTDAGFGSARLRQTSRPPFSQTSSTGPMGERRRG</sequence>
<dbReference type="GeneID" id="25977063"/>
<dbReference type="Pfam" id="PF24883">
    <property type="entry name" value="NPHP3_N"/>
    <property type="match status" value="1"/>
</dbReference>
<keyword evidence="1" id="KW-0677">Repeat</keyword>
<reference evidence="5 6" key="1">
    <citation type="journal article" date="2011" name="Proc. Natl. Acad. Sci. U.S.A.">
        <title>Genome and transcriptome analyses of the mountain pine beetle-fungal symbiont Grosmannia clavigera, a lodgepole pine pathogen.</title>
        <authorList>
            <person name="DiGuistini S."/>
            <person name="Wang Y."/>
            <person name="Liao N.Y."/>
            <person name="Taylor G."/>
            <person name="Tanguay P."/>
            <person name="Feau N."/>
            <person name="Henrissat B."/>
            <person name="Chan S.K."/>
            <person name="Hesse-Orce U."/>
            <person name="Alamouti S.M."/>
            <person name="Tsui C.K.M."/>
            <person name="Docking R.T."/>
            <person name="Levasseur A."/>
            <person name="Haridas S."/>
            <person name="Robertson G."/>
            <person name="Birol I."/>
            <person name="Holt R.A."/>
            <person name="Marra M.A."/>
            <person name="Hamelin R.C."/>
            <person name="Hirst M."/>
            <person name="Jones S.J.M."/>
            <person name="Bohlmann J."/>
            <person name="Breuil C."/>
        </authorList>
    </citation>
    <scope>NUCLEOTIDE SEQUENCE [LARGE SCALE GENOMIC DNA]</scope>
    <source>
        <strain evidence="6">kw1407 / UAMH 11150</strain>
    </source>
</reference>
<dbReference type="InParanoid" id="F0X926"/>
<evidence type="ECO:0000256" key="2">
    <source>
        <dbReference type="SAM" id="MobiDB-lite"/>
    </source>
</evidence>
<evidence type="ECO:0000259" key="3">
    <source>
        <dbReference type="Pfam" id="PF22939"/>
    </source>
</evidence>
<organism evidence="6">
    <name type="scientific">Grosmannia clavigera (strain kw1407 / UAMH 11150)</name>
    <name type="common">Blue stain fungus</name>
    <name type="synonym">Graphiocladiella clavigera</name>
    <dbReference type="NCBI Taxonomy" id="655863"/>
    <lineage>
        <taxon>Eukaryota</taxon>
        <taxon>Fungi</taxon>
        <taxon>Dikarya</taxon>
        <taxon>Ascomycota</taxon>
        <taxon>Pezizomycotina</taxon>
        <taxon>Sordariomycetes</taxon>
        <taxon>Sordariomycetidae</taxon>
        <taxon>Ophiostomatales</taxon>
        <taxon>Ophiostomataceae</taxon>
        <taxon>Leptographium</taxon>
    </lineage>
</organism>
<accession>F0X926</accession>
<dbReference type="SMART" id="SM00320">
    <property type="entry name" value="WD40"/>
    <property type="match status" value="4"/>
</dbReference>
<evidence type="ECO:0000313" key="6">
    <source>
        <dbReference type="Proteomes" id="UP000007796"/>
    </source>
</evidence>
<evidence type="ECO:0000313" key="5">
    <source>
        <dbReference type="EMBL" id="EFX05841.1"/>
    </source>
</evidence>
<feature type="domain" description="GPI inositol-deacylase winged helix" evidence="3">
    <location>
        <begin position="368"/>
        <end position="451"/>
    </location>
</feature>
<evidence type="ECO:0000259" key="4">
    <source>
        <dbReference type="Pfam" id="PF24883"/>
    </source>
</evidence>
<protein>
    <submittedName>
        <fullName evidence="5">Nacht and wd domain containing protein</fullName>
    </submittedName>
</protein>
<dbReference type="InterPro" id="IPR015943">
    <property type="entry name" value="WD40/YVTN_repeat-like_dom_sf"/>
</dbReference>
<dbReference type="Gene3D" id="2.130.10.10">
    <property type="entry name" value="YVTN repeat-like/Quinoprotein amine dehydrogenase"/>
    <property type="match status" value="2"/>
</dbReference>
<dbReference type="InterPro" id="IPR001680">
    <property type="entry name" value="WD40_rpt"/>
</dbReference>
<keyword evidence="6" id="KW-1185">Reference proteome</keyword>
<dbReference type="Pfam" id="PF22939">
    <property type="entry name" value="WHD_GPIID"/>
    <property type="match status" value="1"/>
</dbReference>
<dbReference type="InterPro" id="IPR054471">
    <property type="entry name" value="GPIID_WHD"/>
</dbReference>
<dbReference type="SUPFAM" id="SSF50978">
    <property type="entry name" value="WD40 repeat-like"/>
    <property type="match status" value="1"/>
</dbReference>
<dbReference type="eggNOG" id="KOG2029">
    <property type="taxonomic scope" value="Eukaryota"/>
</dbReference>
<name>F0X926_GROCL</name>
<dbReference type="InterPro" id="IPR027417">
    <property type="entry name" value="P-loop_NTPase"/>
</dbReference>
<dbReference type="PANTHER" id="PTHR10039:SF16">
    <property type="entry name" value="GPI INOSITOL-DEACYLASE"/>
    <property type="match status" value="1"/>
</dbReference>
<dbReference type="HOGENOM" id="CLU_001384_1_0_1"/>
<dbReference type="EMBL" id="GL629735">
    <property type="protein sequence ID" value="EFX05841.1"/>
    <property type="molecule type" value="Genomic_DNA"/>
</dbReference>
<dbReference type="PANTHER" id="PTHR10039">
    <property type="entry name" value="AMELOGENIN"/>
    <property type="match status" value="1"/>
</dbReference>
<proteinExistence type="predicted"/>
<dbReference type="RefSeq" id="XP_014175323.1">
    <property type="nucleotide sequence ID" value="XM_014319848.1"/>
</dbReference>
<feature type="domain" description="Nephrocystin 3-like N-terminal" evidence="4">
    <location>
        <begin position="95"/>
        <end position="258"/>
    </location>
</feature>
<dbReference type="InterPro" id="IPR056884">
    <property type="entry name" value="NPHP3-like_N"/>
</dbReference>
<dbReference type="InterPro" id="IPR036322">
    <property type="entry name" value="WD40_repeat_dom_sf"/>
</dbReference>
<dbReference type="OrthoDB" id="194358at2759"/>
<feature type="compositionally biased region" description="Polar residues" evidence="2">
    <location>
        <begin position="1426"/>
        <end position="1441"/>
    </location>
</feature>
<dbReference type="Proteomes" id="UP000007796">
    <property type="component" value="Unassembled WGS sequence"/>
</dbReference>
<dbReference type="Gene3D" id="3.40.50.300">
    <property type="entry name" value="P-loop containing nucleotide triphosphate hydrolases"/>
    <property type="match status" value="1"/>
</dbReference>